<evidence type="ECO:0000256" key="8">
    <source>
        <dbReference type="ARBA" id="ARBA00022723"/>
    </source>
</evidence>
<feature type="domain" description="Aminopeptidase P N-terminal" evidence="15">
    <location>
        <begin position="35"/>
        <end position="169"/>
    </location>
</feature>
<accession>A0A5J5ERB5</accession>
<evidence type="ECO:0000256" key="6">
    <source>
        <dbReference type="ARBA" id="ARBA00022438"/>
    </source>
</evidence>
<name>A0A5J5ERB5_9PEZI</name>
<dbReference type="InterPro" id="IPR001131">
    <property type="entry name" value="Peptidase_M24B_aminopep-P_CS"/>
</dbReference>
<evidence type="ECO:0000256" key="10">
    <source>
        <dbReference type="ARBA" id="ARBA00023049"/>
    </source>
</evidence>
<dbReference type="CDD" id="cd01087">
    <property type="entry name" value="Prolidase"/>
    <property type="match status" value="1"/>
</dbReference>
<proteinExistence type="inferred from homology"/>
<evidence type="ECO:0000256" key="4">
    <source>
        <dbReference type="ARBA" id="ARBA00008766"/>
    </source>
</evidence>
<dbReference type="SUPFAM" id="SSF55920">
    <property type="entry name" value="Creatinase/aminopeptidase"/>
    <property type="match status" value="1"/>
</dbReference>
<sequence>MAVLSGGSKQEISTLYHLTDALHISLSIPKLSNKYPAKQHARNVAARLPTHDGLIYLKGMPSQLFEDSDMAPKFRQRRYFQYLCGVTDIPDCLLTYRLESDELTLYIPPLNPAAVLWSGMPLGVAECLKKYDIDHCRTTAEFLDDLADYHHQCPASPIYILNSQQPSLFRNSNEKISVATVLPLANLDTDSLKPAMDACRVYKDDYEIAAIRQANKISADAHAAVLATVREGNVDNETQLEAVFLSTCISQFAKSQAYDPIIGSGRNAATLHYTRNNEPLKGRQLLLVDAGCEWEGYCADVTRTFPISGTFTKEAKEIYDLVEEMQKECIERCVYGMDFAALHLLAHRIAVRGLLRLGIFKGSEDEIFARGTSKAFFPHGLGHMLGLDVHDVELPIMGKSGLRTTELGVYDEIKVPLKGGARIMAPRLLEEGMVVTVEPGIYFCEWIITPYLKDPVHGQFIDKKVLDRYWDVGGVRIEDDILILGKGRGYENLTTAVRC</sequence>
<evidence type="ECO:0000256" key="14">
    <source>
        <dbReference type="RuleBase" id="RU000590"/>
    </source>
</evidence>
<dbReference type="GO" id="GO:0070006">
    <property type="term" value="F:metalloaminopeptidase activity"/>
    <property type="evidence" value="ECO:0007669"/>
    <property type="project" value="InterPro"/>
</dbReference>
<evidence type="ECO:0000256" key="11">
    <source>
        <dbReference type="ARBA" id="ARBA00023211"/>
    </source>
</evidence>
<dbReference type="GO" id="GO:0006508">
    <property type="term" value="P:proteolysis"/>
    <property type="evidence" value="ECO:0007669"/>
    <property type="project" value="UniProtKB-KW"/>
</dbReference>
<evidence type="ECO:0000256" key="3">
    <source>
        <dbReference type="ARBA" id="ARBA00002443"/>
    </source>
</evidence>
<dbReference type="OrthoDB" id="10261878at2759"/>
<evidence type="ECO:0000256" key="1">
    <source>
        <dbReference type="ARBA" id="ARBA00001424"/>
    </source>
</evidence>
<dbReference type="InterPro" id="IPR052433">
    <property type="entry name" value="X-Pro_dipept-like"/>
</dbReference>
<dbReference type="GO" id="GO:0030145">
    <property type="term" value="F:manganese ion binding"/>
    <property type="evidence" value="ECO:0007669"/>
    <property type="project" value="InterPro"/>
</dbReference>
<evidence type="ECO:0000259" key="15">
    <source>
        <dbReference type="SMART" id="SM01011"/>
    </source>
</evidence>
<comment type="function">
    <text evidence="3">Catalyzes the removal of a penultimate prolyl residue from the N-termini of peptides.</text>
</comment>
<comment type="similarity">
    <text evidence="4 14">Belongs to the peptidase M24B family.</text>
</comment>
<evidence type="ECO:0000256" key="7">
    <source>
        <dbReference type="ARBA" id="ARBA00022670"/>
    </source>
</evidence>
<keyword evidence="9" id="KW-0378">Hydrolase</keyword>
<evidence type="ECO:0000256" key="2">
    <source>
        <dbReference type="ARBA" id="ARBA00001936"/>
    </source>
</evidence>
<dbReference type="PANTHER" id="PTHR43226">
    <property type="entry name" value="XAA-PRO AMINOPEPTIDASE 3"/>
    <property type="match status" value="1"/>
</dbReference>
<evidence type="ECO:0000256" key="9">
    <source>
        <dbReference type="ARBA" id="ARBA00022801"/>
    </source>
</evidence>
<keyword evidence="7" id="KW-0645">Protease</keyword>
<dbReference type="Gene3D" id="3.90.230.10">
    <property type="entry name" value="Creatinase/methionine aminopeptidase superfamily"/>
    <property type="match status" value="1"/>
</dbReference>
<evidence type="ECO:0000313" key="17">
    <source>
        <dbReference type="Proteomes" id="UP000326924"/>
    </source>
</evidence>
<dbReference type="SUPFAM" id="SSF53092">
    <property type="entry name" value="Creatinase/prolidase N-terminal domain"/>
    <property type="match status" value="1"/>
</dbReference>
<dbReference type="InParanoid" id="A0A5J5ERB5"/>
<gene>
    <name evidence="16" type="ORF">FN846DRAFT_959114</name>
</gene>
<dbReference type="EMBL" id="VXIS01000155">
    <property type="protein sequence ID" value="KAA8900332.1"/>
    <property type="molecule type" value="Genomic_DNA"/>
</dbReference>
<dbReference type="Proteomes" id="UP000326924">
    <property type="component" value="Unassembled WGS sequence"/>
</dbReference>
<keyword evidence="11" id="KW-0464">Manganese</keyword>
<comment type="catalytic activity">
    <reaction evidence="1">
        <text>Release of any N-terminal amino acid, including proline, that is linked to proline, even from a dipeptide or tripeptide.</text>
        <dbReference type="EC" id="3.4.11.9"/>
    </reaction>
</comment>
<keyword evidence="8 14" id="KW-0479">Metal-binding</keyword>
<dbReference type="PROSITE" id="PS00491">
    <property type="entry name" value="PROLINE_PEPTIDASE"/>
    <property type="match status" value="1"/>
</dbReference>
<dbReference type="FunCoup" id="A0A5J5ERB5">
    <property type="interactions" value="421"/>
</dbReference>
<dbReference type="EC" id="3.4.11.9" evidence="5"/>
<comment type="cofactor">
    <cofactor evidence="2">
        <name>Mn(2+)</name>
        <dbReference type="ChEBI" id="CHEBI:29035"/>
    </cofactor>
</comment>
<evidence type="ECO:0000256" key="12">
    <source>
        <dbReference type="ARBA" id="ARBA00030849"/>
    </source>
</evidence>
<evidence type="ECO:0000313" key="16">
    <source>
        <dbReference type="EMBL" id="KAA8900332.1"/>
    </source>
</evidence>
<dbReference type="PANTHER" id="PTHR43226:SF3">
    <property type="entry name" value="XAA-PRO AMINOPEPTIDASE AN0832-RELATED"/>
    <property type="match status" value="1"/>
</dbReference>
<dbReference type="InterPro" id="IPR000994">
    <property type="entry name" value="Pept_M24"/>
</dbReference>
<dbReference type="Pfam" id="PF05195">
    <property type="entry name" value="AMP_N"/>
    <property type="match status" value="1"/>
</dbReference>
<organism evidence="16 17">
    <name type="scientific">Sphaerosporella brunnea</name>
    <dbReference type="NCBI Taxonomy" id="1250544"/>
    <lineage>
        <taxon>Eukaryota</taxon>
        <taxon>Fungi</taxon>
        <taxon>Dikarya</taxon>
        <taxon>Ascomycota</taxon>
        <taxon>Pezizomycotina</taxon>
        <taxon>Pezizomycetes</taxon>
        <taxon>Pezizales</taxon>
        <taxon>Pyronemataceae</taxon>
        <taxon>Sphaerosporella</taxon>
    </lineage>
</organism>
<keyword evidence="6" id="KW-0031">Aminopeptidase</keyword>
<keyword evidence="10" id="KW-0482">Metalloprotease</keyword>
<dbReference type="Gene3D" id="3.40.350.10">
    <property type="entry name" value="Creatinase/prolidase N-terminal domain"/>
    <property type="match status" value="1"/>
</dbReference>
<dbReference type="InterPro" id="IPR029149">
    <property type="entry name" value="Creatin/AminoP/Spt16_N"/>
</dbReference>
<dbReference type="InterPro" id="IPR036005">
    <property type="entry name" value="Creatinase/aminopeptidase-like"/>
</dbReference>
<protein>
    <recommendedName>
        <fullName evidence="5">Xaa-Pro aminopeptidase</fullName>
        <ecNumber evidence="5">3.4.11.9</ecNumber>
    </recommendedName>
    <alternativeName>
        <fullName evidence="12">Aminoacylproline aminopeptidase</fullName>
    </alternativeName>
    <alternativeName>
        <fullName evidence="13">Prolidase</fullName>
    </alternativeName>
</protein>
<reference evidence="16 17" key="1">
    <citation type="submission" date="2019-09" db="EMBL/GenBank/DDBJ databases">
        <title>Draft genome of the ectomycorrhizal ascomycete Sphaerosporella brunnea.</title>
        <authorList>
            <consortium name="DOE Joint Genome Institute"/>
            <person name="Benucci G.M."/>
            <person name="Marozzi G."/>
            <person name="Antonielli L."/>
            <person name="Sanchez S."/>
            <person name="Marco P."/>
            <person name="Wang X."/>
            <person name="Falini L.B."/>
            <person name="Barry K."/>
            <person name="Haridas S."/>
            <person name="Lipzen A."/>
            <person name="Labutti K."/>
            <person name="Grigoriev I.V."/>
            <person name="Murat C."/>
            <person name="Martin F."/>
            <person name="Albertini E."/>
            <person name="Donnini D."/>
            <person name="Bonito G."/>
        </authorList>
    </citation>
    <scope>NUCLEOTIDE SEQUENCE [LARGE SCALE GENOMIC DNA]</scope>
    <source>
        <strain evidence="16 17">Sb_GMNB300</strain>
    </source>
</reference>
<dbReference type="InterPro" id="IPR007865">
    <property type="entry name" value="Aminopep_P_N"/>
</dbReference>
<keyword evidence="17" id="KW-1185">Reference proteome</keyword>
<dbReference type="Pfam" id="PF00557">
    <property type="entry name" value="Peptidase_M24"/>
    <property type="match status" value="1"/>
</dbReference>
<evidence type="ECO:0000256" key="13">
    <source>
        <dbReference type="ARBA" id="ARBA00032413"/>
    </source>
</evidence>
<evidence type="ECO:0000256" key="5">
    <source>
        <dbReference type="ARBA" id="ARBA00012574"/>
    </source>
</evidence>
<comment type="caution">
    <text evidence="16">The sequence shown here is derived from an EMBL/GenBank/DDBJ whole genome shotgun (WGS) entry which is preliminary data.</text>
</comment>
<dbReference type="SMART" id="SM01011">
    <property type="entry name" value="AMP_N"/>
    <property type="match status" value="1"/>
</dbReference>
<dbReference type="AlphaFoldDB" id="A0A5J5ERB5"/>